<evidence type="ECO:0000259" key="10">
    <source>
        <dbReference type="Pfam" id="PF01529"/>
    </source>
</evidence>
<keyword evidence="3 8" id="KW-0808">Transferase</keyword>
<feature type="compositionally biased region" description="Basic and acidic residues" evidence="9">
    <location>
        <begin position="383"/>
        <end position="395"/>
    </location>
</feature>
<keyword evidence="5 8" id="KW-1133">Transmembrane helix</keyword>
<keyword evidence="12" id="KW-1185">Reference proteome</keyword>
<comment type="caution">
    <text evidence="11">The sequence shown here is derived from an EMBL/GenBank/DDBJ whole genome shotgun (WGS) entry which is preliminary data.</text>
</comment>
<dbReference type="InterPro" id="IPR039859">
    <property type="entry name" value="PFA4/ZDH16/20/ERF2-like"/>
</dbReference>
<dbReference type="PANTHER" id="PTHR22883">
    <property type="entry name" value="ZINC FINGER DHHC DOMAIN CONTAINING PROTEIN"/>
    <property type="match status" value="1"/>
</dbReference>
<dbReference type="Pfam" id="PF01529">
    <property type="entry name" value="DHHC"/>
    <property type="match status" value="1"/>
</dbReference>
<proteinExistence type="inferred from homology"/>
<comment type="similarity">
    <text evidence="2 8">Belongs to the DHHC palmitoyltransferase family.</text>
</comment>
<dbReference type="GO" id="GO:0019706">
    <property type="term" value="F:protein-cysteine S-palmitoyltransferase activity"/>
    <property type="evidence" value="ECO:0007669"/>
    <property type="project" value="UniProtKB-EC"/>
</dbReference>
<feature type="transmembrane region" description="Helical" evidence="8">
    <location>
        <begin position="76"/>
        <end position="96"/>
    </location>
</feature>
<feature type="compositionally biased region" description="Basic and acidic residues" evidence="9">
    <location>
        <begin position="360"/>
        <end position="374"/>
    </location>
</feature>
<feature type="transmembrane region" description="Helical" evidence="8">
    <location>
        <begin position="195"/>
        <end position="219"/>
    </location>
</feature>
<evidence type="ECO:0000256" key="5">
    <source>
        <dbReference type="ARBA" id="ARBA00022989"/>
    </source>
</evidence>
<dbReference type="InterPro" id="IPR001594">
    <property type="entry name" value="Palmitoyltrfase_DHHC"/>
</dbReference>
<protein>
    <recommendedName>
        <fullName evidence="8">S-acyltransferase</fullName>
        <ecNumber evidence="8">2.3.1.225</ecNumber>
    </recommendedName>
    <alternativeName>
        <fullName evidence="8">Palmitoyltransferase</fullName>
    </alternativeName>
</protein>
<comment type="catalytic activity">
    <reaction evidence="8">
        <text>L-cysteinyl-[protein] + hexadecanoyl-CoA = S-hexadecanoyl-L-cysteinyl-[protein] + CoA</text>
        <dbReference type="Rhea" id="RHEA:36683"/>
        <dbReference type="Rhea" id="RHEA-COMP:10131"/>
        <dbReference type="Rhea" id="RHEA-COMP:11032"/>
        <dbReference type="ChEBI" id="CHEBI:29950"/>
        <dbReference type="ChEBI" id="CHEBI:57287"/>
        <dbReference type="ChEBI" id="CHEBI:57379"/>
        <dbReference type="ChEBI" id="CHEBI:74151"/>
        <dbReference type="EC" id="2.3.1.225"/>
    </reaction>
</comment>
<evidence type="ECO:0000313" key="12">
    <source>
        <dbReference type="Proteomes" id="UP001190926"/>
    </source>
</evidence>
<comment type="domain">
    <text evidence="8">The DHHC domain is required for palmitoyltransferase activity.</text>
</comment>
<evidence type="ECO:0000256" key="8">
    <source>
        <dbReference type="RuleBase" id="RU079119"/>
    </source>
</evidence>
<evidence type="ECO:0000313" key="11">
    <source>
        <dbReference type="EMBL" id="KAH6837904.1"/>
    </source>
</evidence>
<comment type="subcellular location">
    <subcellularLocation>
        <location evidence="1">Endomembrane system</location>
        <topology evidence="1">Multi-pass membrane protein</topology>
    </subcellularLocation>
</comment>
<dbReference type="Proteomes" id="UP001190926">
    <property type="component" value="Unassembled WGS sequence"/>
</dbReference>
<sequence>MYSPPLHRLKAADSGPPLRVYQVWKGRNRFLLGGRVVFGPDVKSIFLTLSLILVPVILFWAFVAKSLITLFSHGGGIILVVFSVLLTAYILVLLFLTSGTDPGIIPRSPQPPELDDDSSGISTDWGGSQSSAHGMPLTRNVTINGIFVKVKYCQTCMLYRPPRCSHCSICNNCVERFDHHCPWVGQCIGKRNYRYFFMFVSSTALLCLHVLASCSINIMKIMHKERCDMLKAIERSPVSGILIMYTFVICWFVGGLTTFHLYLISSNQTTYENFRYQYDRKMNPYNLGVARNCVEVFCSKIPSSKNDFRAVIKANSPVGFKPSLYTAPTRAVDVEMGRRQQGVGGDDFEDMRARGGGLGRLERCSTEPRRDWNERGSNISSTEPRRDWNERGNWR</sequence>
<evidence type="ECO:0000256" key="7">
    <source>
        <dbReference type="ARBA" id="ARBA00023315"/>
    </source>
</evidence>
<evidence type="ECO:0000256" key="9">
    <source>
        <dbReference type="SAM" id="MobiDB-lite"/>
    </source>
</evidence>
<dbReference type="EMBL" id="SDAM02000006">
    <property type="protein sequence ID" value="KAH6837904.1"/>
    <property type="molecule type" value="Genomic_DNA"/>
</dbReference>
<evidence type="ECO:0000256" key="3">
    <source>
        <dbReference type="ARBA" id="ARBA00022679"/>
    </source>
</evidence>
<accession>A0AAD4JRB4</accession>
<name>A0AAD4JRB4_PERFH</name>
<dbReference type="PROSITE" id="PS50216">
    <property type="entry name" value="DHHC"/>
    <property type="match status" value="1"/>
</dbReference>
<feature type="domain" description="Palmitoyltransferase DHHC" evidence="10">
    <location>
        <begin position="150"/>
        <end position="276"/>
    </location>
</feature>
<dbReference type="GO" id="GO:0006612">
    <property type="term" value="P:protein targeting to membrane"/>
    <property type="evidence" value="ECO:0007669"/>
    <property type="project" value="TreeGrafter"/>
</dbReference>
<gene>
    <name evidence="11" type="ORF">C2S53_019516</name>
</gene>
<evidence type="ECO:0000256" key="1">
    <source>
        <dbReference type="ARBA" id="ARBA00004127"/>
    </source>
</evidence>
<feature type="transmembrane region" description="Helical" evidence="8">
    <location>
        <begin position="240"/>
        <end position="263"/>
    </location>
</feature>
<feature type="region of interest" description="Disordered" evidence="9">
    <location>
        <begin position="359"/>
        <end position="395"/>
    </location>
</feature>
<evidence type="ECO:0000256" key="6">
    <source>
        <dbReference type="ARBA" id="ARBA00023136"/>
    </source>
</evidence>
<keyword evidence="7 8" id="KW-0012">Acyltransferase</keyword>
<keyword evidence="6 8" id="KW-0472">Membrane</keyword>
<keyword evidence="4 8" id="KW-0812">Transmembrane</keyword>
<dbReference type="EC" id="2.3.1.225" evidence="8"/>
<evidence type="ECO:0000256" key="2">
    <source>
        <dbReference type="ARBA" id="ARBA00008574"/>
    </source>
</evidence>
<dbReference type="PANTHER" id="PTHR22883:SF324">
    <property type="entry name" value="S-ACYLTRANSFERASE"/>
    <property type="match status" value="1"/>
</dbReference>
<feature type="transmembrane region" description="Helical" evidence="8">
    <location>
        <begin position="45"/>
        <end position="64"/>
    </location>
</feature>
<dbReference type="AlphaFoldDB" id="A0AAD4JRB4"/>
<dbReference type="GO" id="GO:0005783">
    <property type="term" value="C:endoplasmic reticulum"/>
    <property type="evidence" value="ECO:0007669"/>
    <property type="project" value="TreeGrafter"/>
</dbReference>
<dbReference type="GO" id="GO:0005794">
    <property type="term" value="C:Golgi apparatus"/>
    <property type="evidence" value="ECO:0007669"/>
    <property type="project" value="TreeGrafter"/>
</dbReference>
<organism evidence="11 12">
    <name type="scientific">Perilla frutescens var. hirtella</name>
    <name type="common">Perilla citriodora</name>
    <name type="synonym">Perilla setoyensis</name>
    <dbReference type="NCBI Taxonomy" id="608512"/>
    <lineage>
        <taxon>Eukaryota</taxon>
        <taxon>Viridiplantae</taxon>
        <taxon>Streptophyta</taxon>
        <taxon>Embryophyta</taxon>
        <taxon>Tracheophyta</taxon>
        <taxon>Spermatophyta</taxon>
        <taxon>Magnoliopsida</taxon>
        <taxon>eudicotyledons</taxon>
        <taxon>Gunneridae</taxon>
        <taxon>Pentapetalae</taxon>
        <taxon>asterids</taxon>
        <taxon>lamiids</taxon>
        <taxon>Lamiales</taxon>
        <taxon>Lamiaceae</taxon>
        <taxon>Nepetoideae</taxon>
        <taxon>Elsholtzieae</taxon>
        <taxon>Perilla</taxon>
    </lineage>
</organism>
<reference evidence="11 12" key="1">
    <citation type="journal article" date="2021" name="Nat. Commun.">
        <title>Incipient diploidization of the medicinal plant Perilla within 10,000 years.</title>
        <authorList>
            <person name="Zhang Y."/>
            <person name="Shen Q."/>
            <person name="Leng L."/>
            <person name="Zhang D."/>
            <person name="Chen S."/>
            <person name="Shi Y."/>
            <person name="Ning Z."/>
            <person name="Chen S."/>
        </authorList>
    </citation>
    <scope>NUCLEOTIDE SEQUENCE [LARGE SCALE GENOMIC DNA]</scope>
    <source>
        <strain evidence="12">cv. PC099</strain>
    </source>
</reference>
<evidence type="ECO:0000256" key="4">
    <source>
        <dbReference type="ARBA" id="ARBA00022692"/>
    </source>
</evidence>